<feature type="DNA-binding region" description="HMG box" evidence="4">
    <location>
        <begin position="170"/>
        <end position="216"/>
    </location>
</feature>
<dbReference type="GO" id="GO:0005634">
    <property type="term" value="C:nucleus"/>
    <property type="evidence" value="ECO:0007669"/>
    <property type="project" value="UniProtKB-SubCell"/>
</dbReference>
<evidence type="ECO:0000256" key="2">
    <source>
        <dbReference type="ARBA" id="ARBA00023125"/>
    </source>
</evidence>
<dbReference type="CDD" id="cd21998">
    <property type="entry name" value="HMG-box_UBF1_rpt1-like"/>
    <property type="match status" value="1"/>
</dbReference>
<evidence type="ECO:0000313" key="7">
    <source>
        <dbReference type="Ensembl" id="ENSEBUP00000003006.1"/>
    </source>
</evidence>
<reference evidence="7" key="2">
    <citation type="submission" date="2025-09" db="UniProtKB">
        <authorList>
            <consortium name="Ensembl"/>
        </authorList>
    </citation>
    <scope>IDENTIFICATION</scope>
</reference>
<comment type="subcellular location">
    <subcellularLocation>
        <location evidence="1">Nucleus</location>
    </subcellularLocation>
</comment>
<evidence type="ECO:0000256" key="3">
    <source>
        <dbReference type="ARBA" id="ARBA00023242"/>
    </source>
</evidence>
<dbReference type="Gene3D" id="1.10.30.10">
    <property type="entry name" value="High mobility group box domain"/>
    <property type="match status" value="1"/>
</dbReference>
<dbReference type="PANTHER" id="PTHR46318">
    <property type="entry name" value="UPSTREAM BINDING TRANSCRIPTION FACTOR"/>
    <property type="match status" value="1"/>
</dbReference>
<feature type="domain" description="HMG box" evidence="6">
    <location>
        <begin position="170"/>
        <end position="216"/>
    </location>
</feature>
<reference evidence="7" key="1">
    <citation type="submission" date="2025-08" db="UniProtKB">
        <authorList>
            <consortium name="Ensembl"/>
        </authorList>
    </citation>
    <scope>IDENTIFICATION</scope>
</reference>
<feature type="region of interest" description="Disordered" evidence="5">
    <location>
        <begin position="1"/>
        <end position="76"/>
    </location>
</feature>
<evidence type="ECO:0000313" key="8">
    <source>
        <dbReference type="Proteomes" id="UP000694388"/>
    </source>
</evidence>
<protein>
    <recommendedName>
        <fullName evidence="6">HMG box domain-containing protein</fullName>
    </recommendedName>
</protein>
<keyword evidence="3 4" id="KW-0539">Nucleus</keyword>
<dbReference type="AlphaFoldDB" id="A0A8C4NHI2"/>
<evidence type="ECO:0000256" key="4">
    <source>
        <dbReference type="PROSITE-ProRule" id="PRU00267"/>
    </source>
</evidence>
<keyword evidence="2 4" id="KW-0238">DNA-binding</keyword>
<proteinExistence type="predicted"/>
<dbReference type="Pfam" id="PF00505">
    <property type="entry name" value="HMG_box"/>
    <property type="match status" value="1"/>
</dbReference>
<name>A0A8C4NHI2_EPTBU</name>
<dbReference type="InterPro" id="IPR051762">
    <property type="entry name" value="UBF1"/>
</dbReference>
<accession>A0A8C4NHI2</accession>
<dbReference type="PANTHER" id="PTHR46318:SF3">
    <property type="entry name" value="UPSTREAM BINDING TRANSCRIPTION FACTOR"/>
    <property type="match status" value="1"/>
</dbReference>
<dbReference type="GO" id="GO:0003677">
    <property type="term" value="F:DNA binding"/>
    <property type="evidence" value="ECO:0007669"/>
    <property type="project" value="UniProtKB-UniRule"/>
</dbReference>
<dbReference type="InterPro" id="IPR036910">
    <property type="entry name" value="HMG_box_dom_sf"/>
</dbReference>
<evidence type="ECO:0000256" key="1">
    <source>
        <dbReference type="ARBA" id="ARBA00004123"/>
    </source>
</evidence>
<organism evidence="7 8">
    <name type="scientific">Eptatretus burgeri</name>
    <name type="common">Inshore hagfish</name>
    <dbReference type="NCBI Taxonomy" id="7764"/>
    <lineage>
        <taxon>Eukaryota</taxon>
        <taxon>Metazoa</taxon>
        <taxon>Chordata</taxon>
        <taxon>Craniata</taxon>
        <taxon>Vertebrata</taxon>
        <taxon>Cyclostomata</taxon>
        <taxon>Myxini</taxon>
        <taxon>Myxiniformes</taxon>
        <taxon>Myxinidae</taxon>
        <taxon>Eptatretinae</taxon>
        <taxon>Eptatretus</taxon>
    </lineage>
</organism>
<sequence length="242" mass="27692">MDVDKKAQTTNGFGSDGEASVAGSSRANVGLDPNWVSAGSRPGTDVQRNGLCSPTMNGEAQDKAGGTAQSVPVKEEPDPWTKEHLFLLLDQMKALLPENDNFRYKTTEHNMDWEKLKIGDFTSQTCRQRWSQLSTKVRKFRTLSELLFDAKEYLKNPYKGMKIQNHPDFPKKPLTPYLRFYLLKRKKFAKIHPQLNNLDLTRMLSQTYKDMPEKKRVKCLTFTSLFYTKSAADNHNNCANYD</sequence>
<dbReference type="InterPro" id="IPR009071">
    <property type="entry name" value="HMG_box_dom"/>
</dbReference>
<dbReference type="GeneTree" id="ENSGT00940000165754"/>
<dbReference type="Proteomes" id="UP000694388">
    <property type="component" value="Unplaced"/>
</dbReference>
<evidence type="ECO:0000259" key="6">
    <source>
        <dbReference type="PROSITE" id="PS50118"/>
    </source>
</evidence>
<dbReference type="SUPFAM" id="SSF47095">
    <property type="entry name" value="HMG-box"/>
    <property type="match status" value="1"/>
</dbReference>
<evidence type="ECO:0000256" key="5">
    <source>
        <dbReference type="SAM" id="MobiDB-lite"/>
    </source>
</evidence>
<feature type="compositionally biased region" description="Polar residues" evidence="5">
    <location>
        <begin position="46"/>
        <end position="58"/>
    </location>
</feature>
<dbReference type="PROSITE" id="PS50118">
    <property type="entry name" value="HMG_BOX_2"/>
    <property type="match status" value="1"/>
</dbReference>
<keyword evidence="8" id="KW-1185">Reference proteome</keyword>
<dbReference type="Ensembl" id="ENSEBUT00000003369.1">
    <property type="protein sequence ID" value="ENSEBUP00000003006.1"/>
    <property type="gene ID" value="ENSEBUG00000002234.1"/>
</dbReference>